<sequence length="368" mass="41836">MSPSRSLLHAKRFYRSLPGVWPGGMDLYLRRRCAERPPARLNVMTSLAGPDLDVVQVLLLSLSEAHPRDHIDFWLFEQTAPKDQIAGLADFCATLGNITLRPINVPLDADFERLKALGGKPDSARFLWFVAHRHLPPELDRIIYLDALDVIVMDDLVPLLRHPFMGRYLVACREALDVPPLLVGPAPRAHRRGLPAALVEHVSRGLINSGVIVLNLRKFRRDGIRIGQYVEVAEWAQGTLGLKFGDQGLFSLTHGSHYARAHDRYNHRFADEAADRPMKRPAVIHYAGKVIKPARFRLLPWQEDLVIRRIRDSASDVLRLDRIRQMRAAHVPYLRRWWDICARTPSHARIAPLAERRMADALKQAGLL</sequence>
<organism evidence="1 2">
    <name type="scientific">Paracoccus angustae</name>
    <dbReference type="NCBI Taxonomy" id="1671480"/>
    <lineage>
        <taxon>Bacteria</taxon>
        <taxon>Pseudomonadati</taxon>
        <taxon>Pseudomonadota</taxon>
        <taxon>Alphaproteobacteria</taxon>
        <taxon>Rhodobacterales</taxon>
        <taxon>Paracoccaceae</taxon>
        <taxon>Paracoccus</taxon>
    </lineage>
</organism>
<dbReference type="InterPro" id="IPR002495">
    <property type="entry name" value="Glyco_trans_8"/>
</dbReference>
<dbReference type="EMBL" id="JBHRXY010000007">
    <property type="protein sequence ID" value="MFC3630024.1"/>
    <property type="molecule type" value="Genomic_DNA"/>
</dbReference>
<keyword evidence="2" id="KW-1185">Reference proteome</keyword>
<name>A0ABV7U4N1_9RHOB</name>
<evidence type="ECO:0000313" key="1">
    <source>
        <dbReference type="EMBL" id="MFC3630024.1"/>
    </source>
</evidence>
<dbReference type="Proteomes" id="UP001595539">
    <property type="component" value="Unassembled WGS sequence"/>
</dbReference>
<gene>
    <name evidence="1" type="ORF">ACFOM8_11270</name>
</gene>
<dbReference type="Gene3D" id="3.90.550.10">
    <property type="entry name" value="Spore Coat Polysaccharide Biosynthesis Protein SpsA, Chain A"/>
    <property type="match status" value="1"/>
</dbReference>
<proteinExistence type="predicted"/>
<reference evidence="2" key="1">
    <citation type="journal article" date="2019" name="Int. J. Syst. Evol. Microbiol.">
        <title>The Global Catalogue of Microorganisms (GCM) 10K type strain sequencing project: providing services to taxonomists for standard genome sequencing and annotation.</title>
        <authorList>
            <consortium name="The Broad Institute Genomics Platform"/>
            <consortium name="The Broad Institute Genome Sequencing Center for Infectious Disease"/>
            <person name="Wu L."/>
            <person name="Ma J."/>
        </authorList>
    </citation>
    <scope>NUCLEOTIDE SEQUENCE [LARGE SCALE GENOMIC DNA]</scope>
    <source>
        <strain evidence="2">KCTC 42473</strain>
    </source>
</reference>
<protein>
    <submittedName>
        <fullName evidence="1">Glycosyltransferase family 8 protein</fullName>
    </submittedName>
</protein>
<accession>A0ABV7U4N1</accession>
<dbReference type="SUPFAM" id="SSF53448">
    <property type="entry name" value="Nucleotide-diphospho-sugar transferases"/>
    <property type="match status" value="1"/>
</dbReference>
<evidence type="ECO:0000313" key="2">
    <source>
        <dbReference type="Proteomes" id="UP001595539"/>
    </source>
</evidence>
<dbReference type="InterPro" id="IPR029044">
    <property type="entry name" value="Nucleotide-diphossugar_trans"/>
</dbReference>
<comment type="caution">
    <text evidence="1">The sequence shown here is derived from an EMBL/GenBank/DDBJ whole genome shotgun (WGS) entry which is preliminary data.</text>
</comment>
<dbReference type="Pfam" id="PF01501">
    <property type="entry name" value="Glyco_transf_8"/>
    <property type="match status" value="1"/>
</dbReference>
<dbReference type="RefSeq" id="WP_377761443.1">
    <property type="nucleotide sequence ID" value="NZ_JBHRXY010000007.1"/>
</dbReference>